<evidence type="ECO:0000313" key="2">
    <source>
        <dbReference type="Proteomes" id="UP000784294"/>
    </source>
</evidence>
<comment type="caution">
    <text evidence="1">The sequence shown here is derived from an EMBL/GenBank/DDBJ whole genome shotgun (WGS) entry which is preliminary data.</text>
</comment>
<organism evidence="1 2">
    <name type="scientific">Protopolystoma xenopodis</name>
    <dbReference type="NCBI Taxonomy" id="117903"/>
    <lineage>
        <taxon>Eukaryota</taxon>
        <taxon>Metazoa</taxon>
        <taxon>Spiralia</taxon>
        <taxon>Lophotrochozoa</taxon>
        <taxon>Platyhelminthes</taxon>
        <taxon>Monogenea</taxon>
        <taxon>Polyopisthocotylea</taxon>
        <taxon>Polystomatidea</taxon>
        <taxon>Polystomatidae</taxon>
        <taxon>Protopolystoma</taxon>
    </lineage>
</organism>
<proteinExistence type="predicted"/>
<dbReference type="GO" id="GO:0003743">
    <property type="term" value="F:translation initiation factor activity"/>
    <property type="evidence" value="ECO:0007669"/>
    <property type="project" value="InterPro"/>
</dbReference>
<dbReference type="EMBL" id="CAAALY010021730">
    <property type="protein sequence ID" value="VEL14608.1"/>
    <property type="molecule type" value="Genomic_DNA"/>
</dbReference>
<protein>
    <submittedName>
        <fullName evidence="1">Uncharacterized protein</fullName>
    </submittedName>
</protein>
<reference evidence="1" key="1">
    <citation type="submission" date="2018-11" db="EMBL/GenBank/DDBJ databases">
        <authorList>
            <consortium name="Pathogen Informatics"/>
        </authorList>
    </citation>
    <scope>NUCLEOTIDE SEQUENCE</scope>
</reference>
<dbReference type="OrthoDB" id="15082at2759"/>
<dbReference type="Proteomes" id="UP000784294">
    <property type="component" value="Unassembled WGS sequence"/>
</dbReference>
<dbReference type="Pfam" id="PF10255">
    <property type="entry name" value="Paf67"/>
    <property type="match status" value="1"/>
</dbReference>
<name>A0A448WLB5_9PLAT</name>
<dbReference type="InterPro" id="IPR019382">
    <property type="entry name" value="eIF3l"/>
</dbReference>
<keyword evidence="2" id="KW-1185">Reference proteome</keyword>
<sequence>MLPVLSNQSESDVHMALMCFKHKLRSQMCTGALADSADPSGLAQALAGGGAAATSGLLFSDFQPSAAADLDFFVDGGMIHVADTKVDRRFSEYFIRQVEMLQQFEGKVDRKEFVM</sequence>
<gene>
    <name evidence="1" type="ORF">PXEA_LOCUS8048</name>
</gene>
<accession>A0A448WLB5</accession>
<dbReference type="AlphaFoldDB" id="A0A448WLB5"/>
<dbReference type="GO" id="GO:0005852">
    <property type="term" value="C:eukaryotic translation initiation factor 3 complex"/>
    <property type="evidence" value="ECO:0007669"/>
    <property type="project" value="InterPro"/>
</dbReference>
<evidence type="ECO:0000313" key="1">
    <source>
        <dbReference type="EMBL" id="VEL14608.1"/>
    </source>
</evidence>